<accession>A0A1G5RXM8</accession>
<dbReference type="STRING" id="1120920.SAMN03080599_01374"/>
<dbReference type="Pfam" id="PF07331">
    <property type="entry name" value="TctB"/>
    <property type="match status" value="1"/>
</dbReference>
<keyword evidence="1" id="KW-0812">Transmembrane</keyword>
<feature type="domain" description="DUF1468" evidence="2">
    <location>
        <begin position="13"/>
        <end position="152"/>
    </location>
</feature>
<dbReference type="RefSeq" id="WP_092590157.1">
    <property type="nucleotide sequence ID" value="NZ_FMWL01000005.1"/>
</dbReference>
<feature type="transmembrane region" description="Helical" evidence="1">
    <location>
        <begin position="9"/>
        <end position="30"/>
    </location>
</feature>
<dbReference type="EMBL" id="FMWL01000005">
    <property type="protein sequence ID" value="SCZ78667.1"/>
    <property type="molecule type" value="Genomic_DNA"/>
</dbReference>
<organism evidence="3 4">
    <name type="scientific">Acidaminobacter hydrogenoformans DSM 2784</name>
    <dbReference type="NCBI Taxonomy" id="1120920"/>
    <lineage>
        <taxon>Bacteria</taxon>
        <taxon>Bacillati</taxon>
        <taxon>Bacillota</taxon>
        <taxon>Clostridia</taxon>
        <taxon>Peptostreptococcales</taxon>
        <taxon>Acidaminobacteraceae</taxon>
        <taxon>Acidaminobacter</taxon>
    </lineage>
</organism>
<gene>
    <name evidence="3" type="ORF">SAMN03080599_01374</name>
</gene>
<dbReference type="Proteomes" id="UP000199208">
    <property type="component" value="Unassembled WGS sequence"/>
</dbReference>
<evidence type="ECO:0000256" key="1">
    <source>
        <dbReference type="SAM" id="Phobius"/>
    </source>
</evidence>
<dbReference type="OrthoDB" id="2426743at2"/>
<feature type="transmembrane region" description="Helical" evidence="1">
    <location>
        <begin position="42"/>
        <end position="66"/>
    </location>
</feature>
<evidence type="ECO:0000259" key="2">
    <source>
        <dbReference type="Pfam" id="PF07331"/>
    </source>
</evidence>
<reference evidence="3 4" key="1">
    <citation type="submission" date="2016-10" db="EMBL/GenBank/DDBJ databases">
        <authorList>
            <person name="de Groot N.N."/>
        </authorList>
    </citation>
    <scope>NUCLEOTIDE SEQUENCE [LARGE SCALE GENOMIC DNA]</scope>
    <source>
        <strain evidence="3 4">DSM 2784</strain>
    </source>
</reference>
<evidence type="ECO:0000313" key="4">
    <source>
        <dbReference type="Proteomes" id="UP000199208"/>
    </source>
</evidence>
<feature type="transmembrane region" description="Helical" evidence="1">
    <location>
        <begin position="87"/>
        <end position="120"/>
    </location>
</feature>
<name>A0A1G5RXM8_9FIRM</name>
<dbReference type="InterPro" id="IPR009936">
    <property type="entry name" value="DUF1468"/>
</dbReference>
<keyword evidence="4" id="KW-1185">Reference proteome</keyword>
<keyword evidence="1" id="KW-1133">Transmembrane helix</keyword>
<sequence length="158" mass="17960">MKDRQGNLLFYALLIILGIFMEFLIIPNFIKQRANVDIGPEVFPQLITGILIVLSIAGFIMEYRALKKEGGSFKGYKIMLKSYFPHFLFLLSGLIFLILAPKLGFVVAAIPFMFFTLWLFGSEKKLLNLILSVTYPVVLFLIFTQVLRINFPAGIFGI</sequence>
<dbReference type="AlphaFoldDB" id="A0A1G5RXM8"/>
<evidence type="ECO:0000313" key="3">
    <source>
        <dbReference type="EMBL" id="SCZ78667.1"/>
    </source>
</evidence>
<protein>
    <submittedName>
        <fullName evidence="3">Tripartite tricarboxylate transporter TctB family protein</fullName>
    </submittedName>
</protein>
<keyword evidence="1" id="KW-0472">Membrane</keyword>
<proteinExistence type="predicted"/>
<feature type="transmembrane region" description="Helical" evidence="1">
    <location>
        <begin position="126"/>
        <end position="147"/>
    </location>
</feature>